<feature type="region of interest" description="Disordered" evidence="3">
    <location>
        <begin position="259"/>
        <end position="303"/>
    </location>
</feature>
<reference evidence="4 5" key="2">
    <citation type="submission" date="2020-07" db="EMBL/GenBank/DDBJ databases">
        <title>Genome assembly of wild tea tree DASZ reveals pedigree and selection history of tea varieties.</title>
        <authorList>
            <person name="Zhang W."/>
        </authorList>
    </citation>
    <scope>NUCLEOTIDE SEQUENCE [LARGE SCALE GENOMIC DNA]</scope>
    <source>
        <strain evidence="5">cv. G240</strain>
        <tissue evidence="4">Leaf</tissue>
    </source>
</reference>
<proteinExistence type="inferred from homology"/>
<evidence type="ECO:0000256" key="2">
    <source>
        <dbReference type="ARBA" id="ARBA00022729"/>
    </source>
</evidence>
<comment type="caution">
    <text evidence="4">The sequence shown here is derived from an EMBL/GenBank/DDBJ whole genome shotgun (WGS) entry which is preliminary data.</text>
</comment>
<feature type="compositionally biased region" description="Basic and acidic residues" evidence="3">
    <location>
        <begin position="259"/>
        <end position="286"/>
    </location>
</feature>
<dbReference type="InterPro" id="IPR045051">
    <property type="entry name" value="SBT"/>
</dbReference>
<feature type="compositionally biased region" description="Low complexity" evidence="3">
    <location>
        <begin position="293"/>
        <end position="302"/>
    </location>
</feature>
<dbReference type="PANTHER" id="PTHR10795">
    <property type="entry name" value="PROPROTEIN CONVERTASE SUBTILISIN/KEXIN"/>
    <property type="match status" value="1"/>
</dbReference>
<accession>A0A7J7GRQ1</accession>
<dbReference type="Proteomes" id="UP000593564">
    <property type="component" value="Unassembled WGS sequence"/>
</dbReference>
<keyword evidence="5" id="KW-1185">Reference proteome</keyword>
<evidence type="ECO:0000256" key="3">
    <source>
        <dbReference type="SAM" id="MobiDB-lite"/>
    </source>
</evidence>
<gene>
    <name evidence="4" type="ORF">HYC85_017539</name>
</gene>
<dbReference type="AlphaFoldDB" id="A0A7J7GRQ1"/>
<keyword evidence="2" id="KW-0732">Signal</keyword>
<dbReference type="GO" id="GO:0006508">
    <property type="term" value="P:proteolysis"/>
    <property type="evidence" value="ECO:0007669"/>
    <property type="project" value="InterPro"/>
</dbReference>
<dbReference type="EMBL" id="JACBKZ010000008">
    <property type="protein sequence ID" value="KAF5943462.1"/>
    <property type="molecule type" value="Genomic_DNA"/>
</dbReference>
<reference evidence="5" key="1">
    <citation type="journal article" date="2020" name="Nat. Commun.">
        <title>Genome assembly of wild tea tree DASZ reveals pedigree and selection history of tea varieties.</title>
        <authorList>
            <person name="Zhang W."/>
            <person name="Zhang Y."/>
            <person name="Qiu H."/>
            <person name="Guo Y."/>
            <person name="Wan H."/>
            <person name="Zhang X."/>
            <person name="Scossa F."/>
            <person name="Alseekh S."/>
            <person name="Zhang Q."/>
            <person name="Wang P."/>
            <person name="Xu L."/>
            <person name="Schmidt M.H."/>
            <person name="Jia X."/>
            <person name="Li D."/>
            <person name="Zhu A."/>
            <person name="Guo F."/>
            <person name="Chen W."/>
            <person name="Ni D."/>
            <person name="Usadel B."/>
            <person name="Fernie A.R."/>
            <person name="Wen W."/>
        </authorList>
    </citation>
    <scope>NUCLEOTIDE SEQUENCE [LARGE SCALE GENOMIC DNA]</scope>
    <source>
        <strain evidence="5">cv. G240</strain>
    </source>
</reference>
<organism evidence="4 5">
    <name type="scientific">Camellia sinensis</name>
    <name type="common">Tea plant</name>
    <name type="synonym">Thea sinensis</name>
    <dbReference type="NCBI Taxonomy" id="4442"/>
    <lineage>
        <taxon>Eukaryota</taxon>
        <taxon>Viridiplantae</taxon>
        <taxon>Streptophyta</taxon>
        <taxon>Embryophyta</taxon>
        <taxon>Tracheophyta</taxon>
        <taxon>Spermatophyta</taxon>
        <taxon>Magnoliopsida</taxon>
        <taxon>eudicotyledons</taxon>
        <taxon>Gunneridae</taxon>
        <taxon>Pentapetalae</taxon>
        <taxon>asterids</taxon>
        <taxon>Ericales</taxon>
        <taxon>Theaceae</taxon>
        <taxon>Camellia</taxon>
    </lineage>
</organism>
<evidence type="ECO:0000256" key="1">
    <source>
        <dbReference type="ARBA" id="ARBA00011073"/>
    </source>
</evidence>
<evidence type="ECO:0000313" key="5">
    <source>
        <dbReference type="Proteomes" id="UP000593564"/>
    </source>
</evidence>
<protein>
    <submittedName>
        <fullName evidence="4">Uncharacterized protein</fullName>
    </submittedName>
</protein>
<dbReference type="GO" id="GO:0004252">
    <property type="term" value="F:serine-type endopeptidase activity"/>
    <property type="evidence" value="ECO:0007669"/>
    <property type="project" value="InterPro"/>
</dbReference>
<name>A0A7J7GRQ1_CAMSI</name>
<comment type="similarity">
    <text evidence="1">Belongs to the peptidase S8 family.</text>
</comment>
<dbReference type="Gene3D" id="3.40.50.200">
    <property type="entry name" value="Peptidase S8/S53 domain"/>
    <property type="match status" value="1"/>
</dbReference>
<evidence type="ECO:0000313" key="4">
    <source>
        <dbReference type="EMBL" id="KAF5943462.1"/>
    </source>
</evidence>
<dbReference type="InterPro" id="IPR036852">
    <property type="entry name" value="Peptidase_S8/S53_dom_sf"/>
</dbReference>
<sequence>MEESELPKVVSVFENKAKEMHTFNSWDFIMMLEKNDVGRMWDKANYGEDIIIAKLDSRYIIQQIGSPKTISHGNTNPVRPNKHGLNVCGLNQRASPTTEAMGPFQQSGKVLVRTTPELESHAITVASTVALPWSAHMSLYVWVELLLQFLYVCAELLQLLQIHYQLRPLLFSTTQHKIISQLPPPILKVIGGKAPPRKLIRAKHFMKGYLSQGGKIPADMNSPPDFVDHGTHTLSTVERKMVPAASVFGMINGTTKGGVHLDPRVVDKESSQDKLRDSSHISHKEPAQLQLKSSSTSNSSSSIAPTQLNLSVQALTSTDLKRFINGDFNAIHKSIFSWSLTFHTSKSCSTYLESEFFCE</sequence>